<accession>V5HLT5</accession>
<protein>
    <submittedName>
        <fullName evidence="1">Uncharacterized protein</fullName>
    </submittedName>
</protein>
<sequence length="325" mass="36139">PPSCFHRLQRSLSVRKYWKATEWQQWLLCFSLPCLDGILHSKFLCHFALLVKGIYLLLQDNVTKDDVAESINCLVKFVVDVQVLYGEKQMTFNVHQMLHLSKSVLHQGPLWAHSCFAFESNIGQVKELVTSAKGVPLQIVERLMMRSSFPSLKALACPETQAFLSGGSVSNRGTVAPLGKPRQVPLPLLELAQSQIGHIISGQVMEHDRVAVSQFVFHSEQYGRPNKTDCTAAILPSKVYIKIKHLLSFQDTNGQAKIFAVSPRFVTTPVQKCTHIVKARQVPPGLAASNLLVEIAPGVVPCVYMHTGANSYFVSLAFKALFRSE</sequence>
<proteinExistence type="evidence at transcript level"/>
<feature type="non-terminal residue" evidence="1">
    <location>
        <position position="1"/>
    </location>
</feature>
<reference evidence="1" key="1">
    <citation type="journal article" date="2015" name="Sci. Rep.">
        <title>Tissue- and time-dependent transcription in Ixodes ricinus salivary glands and midguts when blood feeding on the vertebrate host.</title>
        <authorList>
            <person name="Kotsyfakis M."/>
            <person name="Schwarz A."/>
            <person name="Erhart J."/>
            <person name="Ribeiro J.M."/>
        </authorList>
    </citation>
    <scope>NUCLEOTIDE SEQUENCE</scope>
    <source>
        <tissue evidence="1">Salivary gland and midgut</tissue>
    </source>
</reference>
<organism evidence="1">
    <name type="scientific">Ixodes ricinus</name>
    <name type="common">Common tick</name>
    <name type="synonym">Acarus ricinus</name>
    <dbReference type="NCBI Taxonomy" id="34613"/>
    <lineage>
        <taxon>Eukaryota</taxon>
        <taxon>Metazoa</taxon>
        <taxon>Ecdysozoa</taxon>
        <taxon>Arthropoda</taxon>
        <taxon>Chelicerata</taxon>
        <taxon>Arachnida</taxon>
        <taxon>Acari</taxon>
        <taxon>Parasitiformes</taxon>
        <taxon>Ixodida</taxon>
        <taxon>Ixodoidea</taxon>
        <taxon>Ixodidae</taxon>
        <taxon>Ixodinae</taxon>
        <taxon>Ixodes</taxon>
    </lineage>
</organism>
<name>V5HLT5_IXORI</name>
<dbReference type="AlphaFoldDB" id="V5HLT5"/>
<dbReference type="PANTHER" id="PTHR46579:SF1">
    <property type="entry name" value="F5_8 TYPE C DOMAIN-CONTAINING PROTEIN"/>
    <property type="match status" value="1"/>
</dbReference>
<dbReference type="EMBL" id="GANP01005799">
    <property type="protein sequence ID" value="JAB78669.1"/>
    <property type="molecule type" value="mRNA"/>
</dbReference>
<dbReference type="PANTHER" id="PTHR46579">
    <property type="entry name" value="F5/8 TYPE C DOMAIN-CONTAINING PROTEIN-RELATED"/>
    <property type="match status" value="1"/>
</dbReference>
<evidence type="ECO:0000313" key="1">
    <source>
        <dbReference type="EMBL" id="JAB78669.1"/>
    </source>
</evidence>